<dbReference type="InterPro" id="IPR000727">
    <property type="entry name" value="T_SNARE_dom"/>
</dbReference>
<comment type="similarity">
    <text evidence="4">Belongs to the methyl-accepting chemotaxis (MCP) protein family.</text>
</comment>
<proteinExistence type="inferred from homology"/>
<keyword evidence="6" id="KW-1133">Transmembrane helix</keyword>
<dbReference type="InterPro" id="IPR004089">
    <property type="entry name" value="MCPsignal_dom"/>
</dbReference>
<feature type="domain" description="HAMP" evidence="9">
    <location>
        <begin position="222"/>
        <end position="274"/>
    </location>
</feature>
<evidence type="ECO:0000313" key="11">
    <source>
        <dbReference type="Proteomes" id="UP000032160"/>
    </source>
</evidence>
<dbReference type="STRING" id="1458461.BN1012_Phect458"/>
<sequence>MLVFIAVSALILAGVITFANMQIAAIGIEIAEITEEDIPLTNMVTKVTVHQLEQAISVERTFAAGYALDSGHAKPGAMDKHIEKFEALSKKVNAEIVEGEKLAEHAIEVAHTEEARAEFTHVLDVLKNIEKEHFSFEEHARQLFAALRSGNLYEADKLAILVHEEEDKIDHEVEALLEELNAFTLQSAQAALEHEHSAEIVIWIAGGSGLALLLVIGYGIGTITSKPLTAMLANVNELASGNTDITIDAKSKDEVGMLAHAMEKFRIQIIERKELAERQKEMEREAEIKVRDTVLRMTDTITEKLNGTVTALHKNTAEMTSAVDTMEQINNEVMDENTAVAAAAEEATVNVQSVSSATEEMTTAIREVAEQSSQSASVAERAKSQSDEAQAQILGLNEAAQEIGQVIAMITDIADQTNLLALNATIEAARAGESGKGFAVVASEVKSLASQTAKATEQIGGQVQSIQSATSNAVSMIDAITNTIGEVSQVASAIASAVEEQGATTQEISRNIHEAATGTQSVTESIHKVSESINNSRTSSSTVRNETGAVMSAVNTLEDQLNDTLDTIRAEFAKDVA</sequence>
<keyword evidence="3 5" id="KW-0807">Transducer</keyword>
<keyword evidence="2" id="KW-0997">Cell inner membrane</keyword>
<keyword evidence="2" id="KW-1003">Cell membrane</keyword>
<feature type="domain" description="T-SNARE coiled-coil homology" evidence="8">
    <location>
        <begin position="467"/>
        <end position="529"/>
    </location>
</feature>
<keyword evidence="11" id="KW-1185">Reference proteome</keyword>
<dbReference type="GO" id="GO:0005886">
    <property type="term" value="C:plasma membrane"/>
    <property type="evidence" value="ECO:0007669"/>
    <property type="project" value="UniProtKB-SubCell"/>
</dbReference>
<feature type="domain" description="Methyl-accepting transducer" evidence="7">
    <location>
        <begin position="315"/>
        <end position="537"/>
    </location>
</feature>
<evidence type="ECO:0000259" key="8">
    <source>
        <dbReference type="PROSITE" id="PS50192"/>
    </source>
</evidence>
<accession>X5MC02</accession>
<evidence type="ECO:0000256" key="3">
    <source>
        <dbReference type="ARBA" id="ARBA00023224"/>
    </source>
</evidence>
<dbReference type="CDD" id="cd06225">
    <property type="entry name" value="HAMP"/>
    <property type="match status" value="1"/>
</dbReference>
<protein>
    <submittedName>
        <fullName evidence="10">Methyl-accepting chemotaxis protein</fullName>
    </submittedName>
</protein>
<dbReference type="PROSITE" id="PS50192">
    <property type="entry name" value="T_SNARE"/>
    <property type="match status" value="1"/>
</dbReference>
<dbReference type="SMART" id="SM00283">
    <property type="entry name" value="MA"/>
    <property type="match status" value="1"/>
</dbReference>
<dbReference type="HOGENOM" id="CLU_000445_107_27_5"/>
<keyword evidence="6" id="KW-0812">Transmembrane</keyword>
<dbReference type="Proteomes" id="UP000032160">
    <property type="component" value="Chromosome I"/>
</dbReference>
<dbReference type="PROSITE" id="PS50885">
    <property type="entry name" value="HAMP"/>
    <property type="match status" value="1"/>
</dbReference>
<dbReference type="GO" id="GO:0007165">
    <property type="term" value="P:signal transduction"/>
    <property type="evidence" value="ECO:0007669"/>
    <property type="project" value="UniProtKB-KW"/>
</dbReference>
<evidence type="ECO:0000256" key="1">
    <source>
        <dbReference type="ARBA" id="ARBA00004429"/>
    </source>
</evidence>
<evidence type="ECO:0000256" key="4">
    <source>
        <dbReference type="ARBA" id="ARBA00029447"/>
    </source>
</evidence>
<reference evidence="10 11" key="1">
    <citation type="journal article" date="2014" name="Front. Genet.">
        <title>Genome and metabolic network of "Candidatus Phaeomarinobacter ectocarpi" Ec32, a new candidate genus of Alphaproteobacteria frequently associated with brown algae.</title>
        <authorList>
            <person name="Dittami S.M."/>
            <person name="Barbeyron T."/>
            <person name="Boyen C."/>
            <person name="Cambefort J."/>
            <person name="Collet G."/>
            <person name="Delage L."/>
            <person name="Gobet A."/>
            <person name="Groisillier A."/>
            <person name="Leblanc C."/>
            <person name="Michel G."/>
            <person name="Scornet D."/>
            <person name="Siegel A."/>
            <person name="Tapia J.E."/>
            <person name="Tonon T."/>
        </authorList>
    </citation>
    <scope>NUCLEOTIDE SEQUENCE [LARGE SCALE GENOMIC DNA]</scope>
    <source>
        <strain evidence="10 11">Ec32</strain>
    </source>
</reference>
<dbReference type="Gene3D" id="6.10.340.10">
    <property type="match status" value="1"/>
</dbReference>
<dbReference type="Gene3D" id="1.10.287.950">
    <property type="entry name" value="Methyl-accepting chemotaxis protein"/>
    <property type="match status" value="1"/>
</dbReference>
<dbReference type="InterPro" id="IPR003660">
    <property type="entry name" value="HAMP_dom"/>
</dbReference>
<dbReference type="AlphaFoldDB" id="X5MC02"/>
<name>X5MC02_9HYPH</name>
<dbReference type="EMBL" id="HG966617">
    <property type="protein sequence ID" value="CDO58672.1"/>
    <property type="molecule type" value="Genomic_DNA"/>
</dbReference>
<dbReference type="PANTHER" id="PTHR32089:SF112">
    <property type="entry name" value="LYSOZYME-LIKE PROTEIN-RELATED"/>
    <property type="match status" value="1"/>
</dbReference>
<dbReference type="KEGG" id="pect:BN1012_Phect458"/>
<evidence type="ECO:0000256" key="5">
    <source>
        <dbReference type="PROSITE-ProRule" id="PRU00284"/>
    </source>
</evidence>
<evidence type="ECO:0000259" key="9">
    <source>
        <dbReference type="PROSITE" id="PS50885"/>
    </source>
</evidence>
<evidence type="ECO:0000256" key="6">
    <source>
        <dbReference type="SAM" id="Phobius"/>
    </source>
</evidence>
<gene>
    <name evidence="10" type="ORF">BN1012_Phect458</name>
</gene>
<evidence type="ECO:0000259" key="7">
    <source>
        <dbReference type="PROSITE" id="PS50111"/>
    </source>
</evidence>
<dbReference type="SUPFAM" id="SSF58104">
    <property type="entry name" value="Methyl-accepting chemotaxis protein (MCP) signaling domain"/>
    <property type="match status" value="1"/>
</dbReference>
<feature type="transmembrane region" description="Helical" evidence="6">
    <location>
        <begin position="200"/>
        <end position="221"/>
    </location>
</feature>
<organism evidence="10 11">
    <name type="scientific">Candidatus Phaeomarinibacter ectocarpi</name>
    <dbReference type="NCBI Taxonomy" id="1458461"/>
    <lineage>
        <taxon>Bacteria</taxon>
        <taxon>Pseudomonadati</taxon>
        <taxon>Pseudomonadota</taxon>
        <taxon>Alphaproteobacteria</taxon>
        <taxon>Hyphomicrobiales</taxon>
        <taxon>Parvibaculaceae</taxon>
        <taxon>Candidatus Phaeomarinibacter</taxon>
    </lineage>
</organism>
<evidence type="ECO:0000256" key="2">
    <source>
        <dbReference type="ARBA" id="ARBA00022519"/>
    </source>
</evidence>
<keyword evidence="6" id="KW-0472">Membrane</keyword>
<evidence type="ECO:0000313" key="10">
    <source>
        <dbReference type="EMBL" id="CDO58672.1"/>
    </source>
</evidence>
<dbReference type="PANTHER" id="PTHR32089">
    <property type="entry name" value="METHYL-ACCEPTING CHEMOTAXIS PROTEIN MCPB"/>
    <property type="match status" value="1"/>
</dbReference>
<dbReference type="Pfam" id="PF00672">
    <property type="entry name" value="HAMP"/>
    <property type="match status" value="1"/>
</dbReference>
<comment type="subcellular location">
    <subcellularLocation>
        <location evidence="1">Cell inner membrane</location>
        <topology evidence="1">Multi-pass membrane protein</topology>
    </subcellularLocation>
</comment>
<dbReference type="SMART" id="SM00304">
    <property type="entry name" value="HAMP"/>
    <property type="match status" value="2"/>
</dbReference>
<dbReference type="Pfam" id="PF00015">
    <property type="entry name" value="MCPsignal"/>
    <property type="match status" value="1"/>
</dbReference>
<dbReference type="PROSITE" id="PS50111">
    <property type="entry name" value="CHEMOTAXIS_TRANSDUC_2"/>
    <property type="match status" value="1"/>
</dbReference>